<dbReference type="InterPro" id="IPR029021">
    <property type="entry name" value="Prot-tyrosine_phosphatase-like"/>
</dbReference>
<feature type="region of interest" description="Disordered" evidence="2">
    <location>
        <begin position="252"/>
        <end position="271"/>
    </location>
</feature>
<proteinExistence type="inferred from homology"/>
<accession>A0A8J3B0K9</accession>
<dbReference type="SUPFAM" id="SSF52799">
    <property type="entry name" value="(Phosphotyrosine protein) phosphatases II"/>
    <property type="match status" value="1"/>
</dbReference>
<comment type="caution">
    <text evidence="4">The sequence shown here is derived from an EMBL/GenBank/DDBJ whole genome shotgun (WGS) entry which is preliminary data.</text>
</comment>
<reference evidence="4" key="2">
    <citation type="submission" date="2020-09" db="EMBL/GenBank/DDBJ databases">
        <authorList>
            <person name="Sun Q."/>
            <person name="Ohkuma M."/>
        </authorList>
    </citation>
    <scope>NUCLEOTIDE SEQUENCE</scope>
    <source>
        <strain evidence="4">JCM 3090</strain>
    </source>
</reference>
<gene>
    <name evidence="4" type="ORF">GCM10010123_12130</name>
</gene>
<dbReference type="PROSITE" id="PS50056">
    <property type="entry name" value="TYR_PHOSPHATASE_2"/>
    <property type="match status" value="1"/>
</dbReference>
<dbReference type="Gene3D" id="3.90.190.10">
    <property type="entry name" value="Protein tyrosine phosphatase superfamily"/>
    <property type="match status" value="1"/>
</dbReference>
<protein>
    <submittedName>
        <fullName evidence="4">Protein-tyrosine-phosphatase</fullName>
    </submittedName>
</protein>
<name>A0A8J3B0K9_9ACTN</name>
<dbReference type="Pfam" id="PF13350">
    <property type="entry name" value="Y_phosphatase3"/>
    <property type="match status" value="1"/>
</dbReference>
<reference evidence="4" key="1">
    <citation type="journal article" date="2014" name="Int. J. Syst. Evol. Microbiol.">
        <title>Complete genome sequence of Corynebacterium casei LMG S-19264T (=DSM 44701T), isolated from a smear-ripened cheese.</title>
        <authorList>
            <consortium name="US DOE Joint Genome Institute (JGI-PGF)"/>
            <person name="Walter F."/>
            <person name="Albersmeier A."/>
            <person name="Kalinowski J."/>
            <person name="Ruckert C."/>
        </authorList>
    </citation>
    <scope>NUCLEOTIDE SEQUENCE</scope>
    <source>
        <strain evidence="4">JCM 3090</strain>
    </source>
</reference>
<evidence type="ECO:0000313" key="4">
    <source>
        <dbReference type="EMBL" id="GGJ83997.1"/>
    </source>
</evidence>
<dbReference type="PANTHER" id="PTHR31126">
    <property type="entry name" value="TYROSINE-PROTEIN PHOSPHATASE"/>
    <property type="match status" value="1"/>
</dbReference>
<evidence type="ECO:0000256" key="2">
    <source>
        <dbReference type="SAM" id="MobiDB-lite"/>
    </source>
</evidence>
<dbReference type="Proteomes" id="UP000649739">
    <property type="component" value="Unassembled WGS sequence"/>
</dbReference>
<dbReference type="InterPro" id="IPR026893">
    <property type="entry name" value="Tyr/Ser_Pase_IphP-type"/>
</dbReference>
<dbReference type="GO" id="GO:0004721">
    <property type="term" value="F:phosphoprotein phosphatase activity"/>
    <property type="evidence" value="ECO:0007669"/>
    <property type="project" value="InterPro"/>
</dbReference>
<dbReference type="InterPro" id="IPR000387">
    <property type="entry name" value="Tyr_Pase_dom"/>
</dbReference>
<evidence type="ECO:0000256" key="1">
    <source>
        <dbReference type="ARBA" id="ARBA00009580"/>
    </source>
</evidence>
<organism evidence="4 5">
    <name type="scientific">Pilimelia anulata</name>
    <dbReference type="NCBI Taxonomy" id="53371"/>
    <lineage>
        <taxon>Bacteria</taxon>
        <taxon>Bacillati</taxon>
        <taxon>Actinomycetota</taxon>
        <taxon>Actinomycetes</taxon>
        <taxon>Micromonosporales</taxon>
        <taxon>Micromonosporaceae</taxon>
        <taxon>Pilimelia</taxon>
    </lineage>
</organism>
<keyword evidence="5" id="KW-1185">Reference proteome</keyword>
<dbReference type="PROSITE" id="PS00383">
    <property type="entry name" value="TYR_PHOSPHATASE_1"/>
    <property type="match status" value="1"/>
</dbReference>
<dbReference type="EMBL" id="BMQB01000002">
    <property type="protein sequence ID" value="GGJ83997.1"/>
    <property type="molecule type" value="Genomic_DNA"/>
</dbReference>
<sequence length="271" mass="28621">MTIVDTPPRRLTFSALFNFRDLGGYRTGGGHTVRWRRLFRSDSLHRLTLADAAAFDALGIRTVIDLRRVTEVDRDGRVPGHDRFAYHHIEPMHELWEATPPPTDGTGHARWLADRYLDLARDGAGGIAAALAVIADPDSAPVTVHCVAGKDRTGVVCAVALALLGVADDEIAVDYALSAEATTDLLAWVAETGAELPDLPPAYFASPAEAMRLFLAELRAAYGSVEAYARAAGLAPAQLAALRGHLLDATGPVPAGPAATDRDAAGNDGAG</sequence>
<dbReference type="InterPro" id="IPR016130">
    <property type="entry name" value="Tyr_Pase_AS"/>
</dbReference>
<evidence type="ECO:0000259" key="3">
    <source>
        <dbReference type="PROSITE" id="PS50056"/>
    </source>
</evidence>
<dbReference type="AlphaFoldDB" id="A0A8J3B0K9"/>
<feature type="domain" description="Tyrosine specific protein phosphatases" evidence="3">
    <location>
        <begin position="114"/>
        <end position="177"/>
    </location>
</feature>
<evidence type="ECO:0000313" key="5">
    <source>
        <dbReference type="Proteomes" id="UP000649739"/>
    </source>
</evidence>
<dbReference type="PANTHER" id="PTHR31126:SF1">
    <property type="entry name" value="TYROSINE SPECIFIC PROTEIN PHOSPHATASES DOMAIN-CONTAINING PROTEIN"/>
    <property type="match status" value="1"/>
</dbReference>
<comment type="similarity">
    <text evidence="1">Belongs to the protein-tyrosine phosphatase family.</text>
</comment>